<name>A0ABP3WWE0_9ALTE</name>
<feature type="signal peptide" evidence="1">
    <location>
        <begin position="1"/>
        <end position="27"/>
    </location>
</feature>
<organism evidence="2 3">
    <name type="scientific">Aliiglaciecola litoralis</name>
    <dbReference type="NCBI Taxonomy" id="582857"/>
    <lineage>
        <taxon>Bacteria</taxon>
        <taxon>Pseudomonadati</taxon>
        <taxon>Pseudomonadota</taxon>
        <taxon>Gammaproteobacteria</taxon>
        <taxon>Alteromonadales</taxon>
        <taxon>Alteromonadaceae</taxon>
        <taxon>Aliiglaciecola</taxon>
    </lineage>
</organism>
<comment type="caution">
    <text evidence="2">The sequence shown here is derived from an EMBL/GenBank/DDBJ whole genome shotgun (WGS) entry which is preliminary data.</text>
</comment>
<accession>A0ABP3WWE0</accession>
<evidence type="ECO:0000313" key="2">
    <source>
        <dbReference type="EMBL" id="GAA0857661.1"/>
    </source>
</evidence>
<keyword evidence="3" id="KW-1185">Reference proteome</keyword>
<evidence type="ECO:0000313" key="3">
    <source>
        <dbReference type="Proteomes" id="UP001500359"/>
    </source>
</evidence>
<dbReference type="EMBL" id="BAAAFD010000007">
    <property type="protein sequence ID" value="GAA0857661.1"/>
    <property type="molecule type" value="Genomic_DNA"/>
</dbReference>
<dbReference type="Proteomes" id="UP001500359">
    <property type="component" value="Unassembled WGS sequence"/>
</dbReference>
<gene>
    <name evidence="2" type="ORF">GCM10009114_24280</name>
</gene>
<sequence length="54" mass="5846">MKPNHIAKAAIVSLFIASTLFGTSALAGSKQKPPAAETTTEVVWYQSVLDFFNF</sequence>
<keyword evidence="1" id="KW-0732">Signal</keyword>
<feature type="chain" id="PRO_5046138686" evidence="1">
    <location>
        <begin position="28"/>
        <end position="54"/>
    </location>
</feature>
<evidence type="ECO:0000256" key="1">
    <source>
        <dbReference type="SAM" id="SignalP"/>
    </source>
</evidence>
<proteinExistence type="predicted"/>
<dbReference type="RefSeq" id="WP_343860339.1">
    <property type="nucleotide sequence ID" value="NZ_BAAAFD010000007.1"/>
</dbReference>
<reference evidence="3" key="1">
    <citation type="journal article" date="2019" name="Int. J. Syst. Evol. Microbiol.">
        <title>The Global Catalogue of Microorganisms (GCM) 10K type strain sequencing project: providing services to taxonomists for standard genome sequencing and annotation.</title>
        <authorList>
            <consortium name="The Broad Institute Genomics Platform"/>
            <consortium name="The Broad Institute Genome Sequencing Center for Infectious Disease"/>
            <person name="Wu L."/>
            <person name="Ma J."/>
        </authorList>
    </citation>
    <scope>NUCLEOTIDE SEQUENCE [LARGE SCALE GENOMIC DNA]</scope>
    <source>
        <strain evidence="3">JCM 15896</strain>
    </source>
</reference>
<protein>
    <submittedName>
        <fullName evidence="2">Uncharacterized protein</fullName>
    </submittedName>
</protein>